<evidence type="ECO:0000313" key="2">
    <source>
        <dbReference type="Proteomes" id="UP000054988"/>
    </source>
</evidence>
<name>A0A0W0FQY5_MONRR</name>
<dbReference type="Proteomes" id="UP000054988">
    <property type="component" value="Unassembled WGS sequence"/>
</dbReference>
<accession>A0A0W0FQY5</accession>
<dbReference type="AlphaFoldDB" id="A0A0W0FQY5"/>
<protein>
    <submittedName>
        <fullName evidence="1">Uncharacterized protein</fullName>
    </submittedName>
</protein>
<reference evidence="1 2" key="1">
    <citation type="submission" date="2015-12" db="EMBL/GenBank/DDBJ databases">
        <title>Draft genome sequence of Moniliophthora roreri, the causal agent of frosty pod rot of cacao.</title>
        <authorList>
            <person name="Aime M.C."/>
            <person name="Diaz-Valderrama J.R."/>
            <person name="Kijpornyongpan T."/>
            <person name="Phillips-Mora W."/>
        </authorList>
    </citation>
    <scope>NUCLEOTIDE SEQUENCE [LARGE SCALE GENOMIC DNA]</scope>
    <source>
        <strain evidence="1 2">MCA 2952</strain>
    </source>
</reference>
<evidence type="ECO:0000313" key="1">
    <source>
        <dbReference type="EMBL" id="KTB38777.1"/>
    </source>
</evidence>
<gene>
    <name evidence="1" type="ORF">WG66_8631</name>
</gene>
<comment type="caution">
    <text evidence="1">The sequence shown here is derived from an EMBL/GenBank/DDBJ whole genome shotgun (WGS) entry which is preliminary data.</text>
</comment>
<sequence length="157" mass="17133">MTQLVDCVSALCVDWSTILPVIAHSTCAADASRLSLDIRLDTALTNKGLTALHVEGLVQVQTLCQMIMIMTMNLTTTLEGNVEESEAYSERDTDFLFVGADPQKVGRFTGLLSINEWVATGWQPTQDVLATPALQDVDDMPDTLEDYDAELYGDGES</sequence>
<dbReference type="EMBL" id="LATX01001729">
    <property type="protein sequence ID" value="KTB38777.1"/>
    <property type="molecule type" value="Genomic_DNA"/>
</dbReference>
<organism evidence="1 2">
    <name type="scientific">Moniliophthora roreri</name>
    <name type="common">Frosty pod rot fungus</name>
    <name type="synonym">Monilia roreri</name>
    <dbReference type="NCBI Taxonomy" id="221103"/>
    <lineage>
        <taxon>Eukaryota</taxon>
        <taxon>Fungi</taxon>
        <taxon>Dikarya</taxon>
        <taxon>Basidiomycota</taxon>
        <taxon>Agaricomycotina</taxon>
        <taxon>Agaricomycetes</taxon>
        <taxon>Agaricomycetidae</taxon>
        <taxon>Agaricales</taxon>
        <taxon>Marasmiineae</taxon>
        <taxon>Marasmiaceae</taxon>
        <taxon>Moniliophthora</taxon>
    </lineage>
</organism>
<proteinExistence type="predicted"/>